<proteinExistence type="predicted"/>
<evidence type="ECO:0000313" key="3">
    <source>
        <dbReference type="Proteomes" id="UP000186394"/>
    </source>
</evidence>
<dbReference type="CDD" id="cd01646">
    <property type="entry name" value="RT_Bac_retron_I"/>
    <property type="match status" value="1"/>
</dbReference>
<dbReference type="OrthoDB" id="1550386at2"/>
<evidence type="ECO:0000313" key="2">
    <source>
        <dbReference type="EMBL" id="OLO50477.1"/>
    </source>
</evidence>
<sequence>MQQITDLSESEARQHFMSSHSYSSLPIPSYFDFTNLLAQTSKVMEELGGTRNDYKTGYPDIRDIQDANYLFLANKDGGSSWRPFSLINPVLYIELVNLITDKDNWSFIKNKFLEFRQIPNITCCSLPTFEKNAKQTTEASITDYWSKFEQESIAQSIEYQCVAITDITNCYGSIYTHSLSWALHGKEAGKEDRKQHPPQLLGGKIDQILQDMQHGQTNGIPQGNVISDIIAELILGYADSLLSSALQDDNETVERSENWYKIIRYRDDYRIFTHPTEDARTVLLNLTKTLQSVNMQLNQTKTHISSDIISSSVKKDKAHLMHLGFPGSFPVGGHQKRLFAIRQFAIEHPNSGGLERLLSNFRNHIESTEVHSGKFSDVAVLISLVFDIMIRNPRSYAQCMSLLSVLFDFLEPKEVEGQVDMIQNRMKEVPNTGYFDLWLQRIAHPRRLFLPYQEKLCQHINSRSPRLKHQLWDTSWVDKKLQRVIKCTPIVDSDALKSLSPIVPIEETTLFIEPYRTHIFSERKVQA</sequence>
<dbReference type="EMBL" id="MSKL01000007">
    <property type="protein sequence ID" value="OLO50477.1"/>
    <property type="molecule type" value="Genomic_DNA"/>
</dbReference>
<dbReference type="Pfam" id="PF00078">
    <property type="entry name" value="RVT_1"/>
    <property type="match status" value="1"/>
</dbReference>
<evidence type="ECO:0000259" key="1">
    <source>
        <dbReference type="PROSITE" id="PS50878"/>
    </source>
</evidence>
<dbReference type="AlphaFoldDB" id="A0A1Q8VQV4"/>
<protein>
    <recommendedName>
        <fullName evidence="1">Reverse transcriptase domain-containing protein</fullName>
    </recommendedName>
</protein>
<feature type="domain" description="Reverse transcriptase" evidence="1">
    <location>
        <begin position="80"/>
        <end position="327"/>
    </location>
</feature>
<dbReference type="InterPro" id="IPR000477">
    <property type="entry name" value="RT_dom"/>
</dbReference>
<dbReference type="RefSeq" id="WP_075417473.1">
    <property type="nucleotide sequence ID" value="NZ_MSKL01000007.1"/>
</dbReference>
<dbReference type="Proteomes" id="UP000186394">
    <property type="component" value="Unassembled WGS sequence"/>
</dbReference>
<reference evidence="2 3" key="1">
    <citation type="submission" date="2016-12" db="EMBL/GenBank/DDBJ databases">
        <title>Genomic comparison of strains in the 'Actinomyces naeslundii' group.</title>
        <authorList>
            <person name="Mughal S.R."/>
            <person name="Do T."/>
            <person name="Gilbert S.C."/>
            <person name="Witherden E.A."/>
            <person name="Didelot X."/>
            <person name="Beighton D."/>
        </authorList>
    </citation>
    <scope>NUCLEOTIDE SEQUENCE [LARGE SCALE GENOMIC DNA]</scope>
    <source>
        <strain evidence="2 3">P6N</strain>
    </source>
</reference>
<organism evidence="2 3">
    <name type="scientific">Actinomyces oris</name>
    <dbReference type="NCBI Taxonomy" id="544580"/>
    <lineage>
        <taxon>Bacteria</taxon>
        <taxon>Bacillati</taxon>
        <taxon>Actinomycetota</taxon>
        <taxon>Actinomycetes</taxon>
        <taxon>Actinomycetales</taxon>
        <taxon>Actinomycetaceae</taxon>
        <taxon>Actinomyces</taxon>
    </lineage>
</organism>
<gene>
    <name evidence="2" type="ORF">BKH28_03360</name>
</gene>
<dbReference type="PROSITE" id="PS50878">
    <property type="entry name" value="RT_POL"/>
    <property type="match status" value="1"/>
</dbReference>
<comment type="caution">
    <text evidence="2">The sequence shown here is derived from an EMBL/GenBank/DDBJ whole genome shotgun (WGS) entry which is preliminary data.</text>
</comment>
<accession>A0A1Q8VQV4</accession>
<name>A0A1Q8VQV4_9ACTO</name>